<name>A0ABV7V2S6_9SPHN</name>
<organism evidence="1 2">
    <name type="scientific">Novosphingobium pokkalii</name>
    <dbReference type="NCBI Taxonomy" id="1770194"/>
    <lineage>
        <taxon>Bacteria</taxon>
        <taxon>Pseudomonadati</taxon>
        <taxon>Pseudomonadota</taxon>
        <taxon>Alphaproteobacteria</taxon>
        <taxon>Sphingomonadales</taxon>
        <taxon>Sphingomonadaceae</taxon>
        <taxon>Novosphingobium</taxon>
    </lineage>
</organism>
<reference evidence="2" key="1">
    <citation type="journal article" date="2019" name="Int. J. Syst. Evol. Microbiol.">
        <title>The Global Catalogue of Microorganisms (GCM) 10K type strain sequencing project: providing services to taxonomists for standard genome sequencing and annotation.</title>
        <authorList>
            <consortium name="The Broad Institute Genomics Platform"/>
            <consortium name="The Broad Institute Genome Sequencing Center for Infectious Disease"/>
            <person name="Wu L."/>
            <person name="Ma J."/>
        </authorList>
    </citation>
    <scope>NUCLEOTIDE SEQUENCE [LARGE SCALE GENOMIC DNA]</scope>
    <source>
        <strain evidence="2">KCTC 42224</strain>
    </source>
</reference>
<comment type="caution">
    <text evidence="1">The sequence shown here is derived from an EMBL/GenBank/DDBJ whole genome shotgun (WGS) entry which is preliminary data.</text>
</comment>
<accession>A0ABV7V2S6</accession>
<protein>
    <submittedName>
        <fullName evidence="1">Uncharacterized protein</fullName>
    </submittedName>
</protein>
<gene>
    <name evidence="1" type="ORF">ACFOOT_09860</name>
</gene>
<evidence type="ECO:0000313" key="2">
    <source>
        <dbReference type="Proteomes" id="UP001595683"/>
    </source>
</evidence>
<evidence type="ECO:0000313" key="1">
    <source>
        <dbReference type="EMBL" id="MFC3671730.1"/>
    </source>
</evidence>
<keyword evidence="2" id="KW-1185">Reference proteome</keyword>
<sequence length="82" mass="8501">MTLSVAHRASTSSARTAFASEFISSRPFALSLSKGASTTLPFKRASTSSARTGLSFDSRTPFALSLSKGASTTLITPKKDAA</sequence>
<dbReference type="RefSeq" id="WP_191324317.1">
    <property type="nucleotide sequence ID" value="NZ_BMZP01000008.1"/>
</dbReference>
<dbReference type="EMBL" id="JBHRYE010000013">
    <property type="protein sequence ID" value="MFC3671730.1"/>
    <property type="molecule type" value="Genomic_DNA"/>
</dbReference>
<proteinExistence type="predicted"/>
<dbReference type="Proteomes" id="UP001595683">
    <property type="component" value="Unassembled WGS sequence"/>
</dbReference>